<organism evidence="5 6">
    <name type="scientific">Paraglaciecola arctica BSs20135</name>
    <dbReference type="NCBI Taxonomy" id="493475"/>
    <lineage>
        <taxon>Bacteria</taxon>
        <taxon>Pseudomonadati</taxon>
        <taxon>Pseudomonadota</taxon>
        <taxon>Gammaproteobacteria</taxon>
        <taxon>Alteromonadales</taxon>
        <taxon>Alteromonadaceae</taxon>
        <taxon>Paraglaciecola</taxon>
    </lineage>
</organism>
<dbReference type="InterPro" id="IPR050397">
    <property type="entry name" value="Env_Response_Regulators"/>
</dbReference>
<evidence type="ECO:0000256" key="2">
    <source>
        <dbReference type="ARBA" id="ARBA00023125"/>
    </source>
</evidence>
<evidence type="ECO:0000259" key="4">
    <source>
        <dbReference type="PROSITE" id="PS50042"/>
    </source>
</evidence>
<dbReference type="InterPro" id="IPR036388">
    <property type="entry name" value="WH-like_DNA-bd_sf"/>
</dbReference>
<dbReference type="Pfam" id="PF13545">
    <property type="entry name" value="HTH_Crp_2"/>
    <property type="match status" value="1"/>
</dbReference>
<dbReference type="eggNOG" id="COG0664">
    <property type="taxonomic scope" value="Bacteria"/>
</dbReference>
<dbReference type="Pfam" id="PF00027">
    <property type="entry name" value="cNMP_binding"/>
    <property type="match status" value="1"/>
</dbReference>
<dbReference type="RefSeq" id="WP_007616375.1">
    <property type="nucleotide sequence ID" value="NZ_BAEO01000007.1"/>
</dbReference>
<dbReference type="SUPFAM" id="SSF46785">
    <property type="entry name" value="Winged helix' DNA-binding domain"/>
    <property type="match status" value="1"/>
</dbReference>
<dbReference type="OrthoDB" id="6881322at2"/>
<dbReference type="SUPFAM" id="SSF51206">
    <property type="entry name" value="cAMP-binding domain-like"/>
    <property type="match status" value="1"/>
</dbReference>
<dbReference type="InterPro" id="IPR012318">
    <property type="entry name" value="HTH_CRP"/>
</dbReference>
<protein>
    <submittedName>
        <fullName evidence="5">Crp/FNR family transcriptional regulator</fullName>
    </submittedName>
</protein>
<dbReference type="GO" id="GO:0003700">
    <property type="term" value="F:DNA-binding transcription factor activity"/>
    <property type="evidence" value="ECO:0007669"/>
    <property type="project" value="TreeGrafter"/>
</dbReference>
<dbReference type="Proteomes" id="UP000006327">
    <property type="component" value="Unassembled WGS sequence"/>
</dbReference>
<dbReference type="PANTHER" id="PTHR24567:SF74">
    <property type="entry name" value="HTH-TYPE TRANSCRIPTIONAL REGULATOR ARCR"/>
    <property type="match status" value="1"/>
</dbReference>
<keyword evidence="1" id="KW-0805">Transcription regulation</keyword>
<keyword evidence="6" id="KW-1185">Reference proteome</keyword>
<dbReference type="EMBL" id="BAEO01000007">
    <property type="protein sequence ID" value="GAC17519.1"/>
    <property type="molecule type" value="Genomic_DNA"/>
</dbReference>
<evidence type="ECO:0000256" key="1">
    <source>
        <dbReference type="ARBA" id="ARBA00023015"/>
    </source>
</evidence>
<dbReference type="PROSITE" id="PS50042">
    <property type="entry name" value="CNMP_BINDING_3"/>
    <property type="match status" value="1"/>
</dbReference>
<dbReference type="CDD" id="cd00038">
    <property type="entry name" value="CAP_ED"/>
    <property type="match status" value="1"/>
</dbReference>
<dbReference type="Gene3D" id="2.60.120.10">
    <property type="entry name" value="Jelly Rolls"/>
    <property type="match status" value="1"/>
</dbReference>
<evidence type="ECO:0000313" key="6">
    <source>
        <dbReference type="Proteomes" id="UP000006327"/>
    </source>
</evidence>
<evidence type="ECO:0000256" key="3">
    <source>
        <dbReference type="ARBA" id="ARBA00023163"/>
    </source>
</evidence>
<dbReference type="InterPro" id="IPR014710">
    <property type="entry name" value="RmlC-like_jellyroll"/>
</dbReference>
<keyword evidence="2" id="KW-0238">DNA-binding</keyword>
<proteinExistence type="predicted"/>
<dbReference type="InterPro" id="IPR000595">
    <property type="entry name" value="cNMP-bd_dom"/>
</dbReference>
<dbReference type="InterPro" id="IPR018490">
    <property type="entry name" value="cNMP-bd_dom_sf"/>
</dbReference>
<dbReference type="GO" id="GO:0003677">
    <property type="term" value="F:DNA binding"/>
    <property type="evidence" value="ECO:0007669"/>
    <property type="project" value="UniProtKB-KW"/>
</dbReference>
<dbReference type="Gene3D" id="1.10.10.10">
    <property type="entry name" value="Winged helix-like DNA-binding domain superfamily/Winged helix DNA-binding domain"/>
    <property type="match status" value="1"/>
</dbReference>
<dbReference type="SMART" id="SM00419">
    <property type="entry name" value="HTH_CRP"/>
    <property type="match status" value="1"/>
</dbReference>
<evidence type="ECO:0000313" key="5">
    <source>
        <dbReference type="EMBL" id="GAC17519.1"/>
    </source>
</evidence>
<comment type="caution">
    <text evidence="5">The sequence shown here is derived from an EMBL/GenBank/DDBJ whole genome shotgun (WGS) entry which is preliminary data.</text>
</comment>
<dbReference type="PANTHER" id="PTHR24567">
    <property type="entry name" value="CRP FAMILY TRANSCRIPTIONAL REGULATORY PROTEIN"/>
    <property type="match status" value="1"/>
</dbReference>
<feature type="domain" description="Cyclic nucleotide-binding" evidence="4">
    <location>
        <begin position="15"/>
        <end position="118"/>
    </location>
</feature>
<accession>K6XA72</accession>
<reference evidence="5 6" key="1">
    <citation type="journal article" date="2017" name="Antonie Van Leeuwenhoek">
        <title>Rhizobium rhizosphaerae sp. nov., a novel species isolated from rice rhizosphere.</title>
        <authorList>
            <person name="Zhao J.J."/>
            <person name="Zhang J."/>
            <person name="Zhang R.J."/>
            <person name="Zhang C.W."/>
            <person name="Yin H.Q."/>
            <person name="Zhang X.X."/>
        </authorList>
    </citation>
    <scope>NUCLEOTIDE SEQUENCE [LARGE SCALE GENOMIC DNA]</scope>
    <source>
        <strain evidence="5 6">BSs20135</strain>
    </source>
</reference>
<dbReference type="InterPro" id="IPR036390">
    <property type="entry name" value="WH_DNA-bd_sf"/>
</dbReference>
<dbReference type="AlphaFoldDB" id="K6XA72"/>
<gene>
    <name evidence="5" type="ORF">GARC_0538</name>
</gene>
<keyword evidence="3" id="KW-0804">Transcription</keyword>
<dbReference type="STRING" id="493475.GARC_0538"/>
<sequence>MQSAEVNYILKQNPWFASLPENLAKQLQQKCKIKHLNDKQILHQKNDMADGFYCVLTGLIRASNFTLEGKELVLTWIQPGNWFGEISLIDGQPRTHDAHAEGATTLLMCPKAVFDFLLSEDNQWQIHIMRLLCQRVRATFSLIDETGCLSLKGQLCKRLSLLHKGLEEQQHTMTNELSISQDALAQLIHSSRQTVNKILQSLQTEQVIKLRYGKIVILNRLALEKLSQI</sequence>
<name>K6XA72_9ALTE</name>
<dbReference type="GO" id="GO:0005829">
    <property type="term" value="C:cytosol"/>
    <property type="evidence" value="ECO:0007669"/>
    <property type="project" value="TreeGrafter"/>
</dbReference>